<feature type="domain" description="SpoVT-AbrB" evidence="2">
    <location>
        <begin position="8"/>
        <end position="53"/>
    </location>
</feature>
<proteinExistence type="predicted"/>
<dbReference type="RefSeq" id="WP_324718123.1">
    <property type="nucleotide sequence ID" value="NZ_CP141615.1"/>
</dbReference>
<evidence type="ECO:0000256" key="1">
    <source>
        <dbReference type="PROSITE-ProRule" id="PRU01076"/>
    </source>
</evidence>
<dbReference type="InterPro" id="IPR035642">
    <property type="entry name" value="MraZ_N"/>
</dbReference>
<dbReference type="CDD" id="cd16320">
    <property type="entry name" value="MraZ_N"/>
    <property type="match status" value="1"/>
</dbReference>
<evidence type="ECO:0000313" key="3">
    <source>
        <dbReference type="EMBL" id="WRP18853.1"/>
    </source>
</evidence>
<dbReference type="GO" id="GO:0003677">
    <property type="term" value="F:DNA binding"/>
    <property type="evidence" value="ECO:0007669"/>
    <property type="project" value="UniProtKB-KW"/>
</dbReference>
<dbReference type="NCBIfam" id="TIGR01439">
    <property type="entry name" value="lp_hng_hel_AbrB"/>
    <property type="match status" value="1"/>
</dbReference>
<keyword evidence="4" id="KW-1185">Reference proteome</keyword>
<dbReference type="InterPro" id="IPR007159">
    <property type="entry name" value="SpoVT-AbrB_dom"/>
</dbReference>
<organism evidence="3 4">
    <name type="scientific">Carboxydichorda subterranea</name>
    <dbReference type="NCBI Taxonomy" id="3109565"/>
    <lineage>
        <taxon>Bacteria</taxon>
        <taxon>Bacillati</taxon>
        <taxon>Bacillota</taxon>
        <taxon>Limnochordia</taxon>
        <taxon>Limnochordales</taxon>
        <taxon>Geochordaceae</taxon>
        <taxon>Carboxydichorda</taxon>
    </lineage>
</organism>
<sequence>MATATRKPVPVRVDSKGRVMLPAHFRKALGLEPGDTLFAQQVGRTLRLAKAEDPILLLWQHAEKEYAEGRTVTLEEFAAQEGLDLNAPQEG</sequence>
<keyword evidence="1 3" id="KW-0238">DNA-binding</keyword>
<dbReference type="Pfam" id="PF04014">
    <property type="entry name" value="MazE_antitoxin"/>
    <property type="match status" value="1"/>
</dbReference>
<dbReference type="PROSITE" id="PS51740">
    <property type="entry name" value="SPOVT_ABRB"/>
    <property type="match status" value="1"/>
</dbReference>
<dbReference type="SMART" id="SM00966">
    <property type="entry name" value="SpoVT_AbrB"/>
    <property type="match status" value="1"/>
</dbReference>
<dbReference type="Gene3D" id="2.10.260.10">
    <property type="match status" value="1"/>
</dbReference>
<dbReference type="InterPro" id="IPR037914">
    <property type="entry name" value="SpoVT-AbrB_sf"/>
</dbReference>
<gene>
    <name evidence="3" type="ORF">U7230_07640</name>
</gene>
<evidence type="ECO:0000313" key="4">
    <source>
        <dbReference type="Proteomes" id="UP001332192"/>
    </source>
</evidence>
<dbReference type="SUPFAM" id="SSF89447">
    <property type="entry name" value="AbrB/MazE/MraZ-like"/>
    <property type="match status" value="1"/>
</dbReference>
<dbReference type="Proteomes" id="UP001332192">
    <property type="component" value="Chromosome"/>
</dbReference>
<accession>A0ABZ1C4G2</accession>
<name>A0ABZ1C4G2_9FIRM</name>
<protein>
    <submittedName>
        <fullName evidence="3">AbrB/MazE/SpoVT family DNA-binding domain-containing protein</fullName>
    </submittedName>
</protein>
<reference evidence="3 4" key="1">
    <citation type="journal article" date="2024" name="Front. Microbiol.">
        <title>Novel thermophilic genera Geochorda gen. nov. and Carboxydochorda gen. nov. from the deep terrestrial subsurface reveal the ecophysiological diversity in the class Limnochordia.</title>
        <authorList>
            <person name="Karnachuk O.V."/>
            <person name="Lukina A.P."/>
            <person name="Avakyan M.R."/>
            <person name="Kadnikov V.V."/>
            <person name="Begmatov S."/>
            <person name="Beletsky A.V."/>
            <person name="Vlasova K.G."/>
            <person name="Novikov A.A."/>
            <person name="Shcherbakova V.A."/>
            <person name="Mardanov A.V."/>
            <person name="Ravin N.V."/>
        </authorList>
    </citation>
    <scope>NUCLEOTIDE SEQUENCE [LARGE SCALE GENOMIC DNA]</scope>
    <source>
        <strain evidence="3 4">L945</strain>
    </source>
</reference>
<dbReference type="EMBL" id="CP141615">
    <property type="protein sequence ID" value="WRP18853.1"/>
    <property type="molecule type" value="Genomic_DNA"/>
</dbReference>
<evidence type="ECO:0000259" key="2">
    <source>
        <dbReference type="PROSITE" id="PS51740"/>
    </source>
</evidence>